<dbReference type="PROSITE" id="PS51257">
    <property type="entry name" value="PROKAR_LIPOPROTEIN"/>
    <property type="match status" value="1"/>
</dbReference>
<reference evidence="4" key="1">
    <citation type="journal article" date="2019" name="Int. J. Syst. Evol. Microbiol.">
        <title>The Global Catalogue of Microorganisms (GCM) 10K type strain sequencing project: providing services to taxonomists for standard genome sequencing and annotation.</title>
        <authorList>
            <consortium name="The Broad Institute Genomics Platform"/>
            <consortium name="The Broad Institute Genome Sequencing Center for Infectious Disease"/>
            <person name="Wu L."/>
            <person name="Ma J."/>
        </authorList>
    </citation>
    <scope>NUCLEOTIDE SEQUENCE [LARGE SCALE GENOMIC DNA]</scope>
    <source>
        <strain evidence="4">CGMCC 1.15419</strain>
    </source>
</reference>
<keyword evidence="2" id="KW-0732">Signal</keyword>
<feature type="chain" id="PRO_5047006716" description="Transferrin-binding protein B C-lobe/N-lobe beta barrel domain-containing protein" evidence="2">
    <location>
        <begin position="28"/>
        <end position="255"/>
    </location>
</feature>
<feature type="region of interest" description="Disordered" evidence="1">
    <location>
        <begin position="26"/>
        <end position="45"/>
    </location>
</feature>
<evidence type="ECO:0000256" key="1">
    <source>
        <dbReference type="SAM" id="MobiDB-lite"/>
    </source>
</evidence>
<name>A0ABQ1VKJ6_9RHOB</name>
<proteinExistence type="predicted"/>
<dbReference type="EMBL" id="BMIV01000011">
    <property type="protein sequence ID" value="GGF74838.1"/>
    <property type="molecule type" value="Genomic_DNA"/>
</dbReference>
<accession>A0ABQ1VKJ6</accession>
<feature type="signal peptide" evidence="2">
    <location>
        <begin position="1"/>
        <end position="27"/>
    </location>
</feature>
<keyword evidence="4" id="KW-1185">Reference proteome</keyword>
<organism evidence="3 4">
    <name type="scientific">Paracoccus acridae</name>
    <dbReference type="NCBI Taxonomy" id="1795310"/>
    <lineage>
        <taxon>Bacteria</taxon>
        <taxon>Pseudomonadati</taxon>
        <taxon>Pseudomonadota</taxon>
        <taxon>Alphaproteobacteria</taxon>
        <taxon>Rhodobacterales</taxon>
        <taxon>Paracoccaceae</taxon>
        <taxon>Paracoccus</taxon>
    </lineage>
</organism>
<gene>
    <name evidence="3" type="ORF">GCM10011402_29410</name>
</gene>
<evidence type="ECO:0000313" key="4">
    <source>
        <dbReference type="Proteomes" id="UP000640509"/>
    </source>
</evidence>
<sequence length="255" mass="26215">MTALPTKITAALALAVLLGACSGSSNGGDANENRPGPGVRPPLTEPLSTKTADLIAFAQAGHSSEFENGVMRAQNTVADGGFVRHDTVAGSKVSRVAYTGGAAAQDIYRVQGRDAVVTAPSGVYTGEIDMTWQDGATAAWNRASGRMAIVLDLHEGHAFVDSIVGNANNNIEYMGDAQVNGDTLKSGNMIVHVRDGEGYFKHRVTGTLDGRIASGNGAAAILGTAGAHDAAKGFTMKGGFSTGFDQGFTDELNAN</sequence>
<evidence type="ECO:0000313" key="3">
    <source>
        <dbReference type="EMBL" id="GGF74838.1"/>
    </source>
</evidence>
<protein>
    <recommendedName>
        <fullName evidence="5">Transferrin-binding protein B C-lobe/N-lobe beta barrel domain-containing protein</fullName>
    </recommendedName>
</protein>
<comment type="caution">
    <text evidence="3">The sequence shown here is derived from an EMBL/GenBank/DDBJ whole genome shotgun (WGS) entry which is preliminary data.</text>
</comment>
<evidence type="ECO:0000256" key="2">
    <source>
        <dbReference type="SAM" id="SignalP"/>
    </source>
</evidence>
<dbReference type="RefSeq" id="WP_188715955.1">
    <property type="nucleotide sequence ID" value="NZ_BMIV01000011.1"/>
</dbReference>
<dbReference type="Proteomes" id="UP000640509">
    <property type="component" value="Unassembled WGS sequence"/>
</dbReference>
<evidence type="ECO:0008006" key="5">
    <source>
        <dbReference type="Google" id="ProtNLM"/>
    </source>
</evidence>